<sequence>MGHTNPSNKPKPLLAACLRSKITLIPDSPFCYIKIQKNDFFFLNSNFFNIRFPSFSLFLCLRDDYKSCASCFDRSVRATRRVKTGIGCERCDIVYMQRFRNEAWSTTADSVTGTTTTTTTSSKHPLLRTSVHRCGVLGSFSRALPPARLSRRYIYISTRITSTCNYDARTLVLHTYSCSAKICARALPRFKFIAEFNTRRLLQQKNDVSVVKSVMYTSSTSNSSASSRGNRSATTAGYDAPCTSRFLYSYIYGCAQQGKKMNFREKEKQVLDDILGPSSYDARIRPSGENGTARYLASVYVIHKVIVLILKDYQRKKHVAKVQLMKLSEIFENFMFFSFEYNRKCTESKSKTRNKRFEKCVLSLAVMSSRRVRLLLHANTSHYHIHTLQENIPFIQTYYFAQTATAPLQDSNFPKGYIFTARVRGEKKLERIAKSGARSQHPPAIFKTVCTHALQSAQRVSQVYMHNCTHIEKRGCKCGALE</sequence>
<reference evidence="1 2" key="1">
    <citation type="submission" date="2020-02" db="EMBL/GenBank/DDBJ databases">
        <authorList>
            <person name="Ferguson B K."/>
        </authorList>
    </citation>
    <scope>NUCLEOTIDE SEQUENCE [LARGE SCALE GENOMIC DNA]</scope>
</reference>
<keyword evidence="2" id="KW-1185">Reference proteome</keyword>
<evidence type="ECO:0000313" key="1">
    <source>
        <dbReference type="EMBL" id="CAB0045154.1"/>
    </source>
</evidence>
<dbReference type="OrthoDB" id="442503at2759"/>
<dbReference type="EMBL" id="CADCXV010001538">
    <property type="protein sequence ID" value="CAB0045154.1"/>
    <property type="molecule type" value="Genomic_DNA"/>
</dbReference>
<proteinExistence type="predicted"/>
<evidence type="ECO:0000313" key="2">
    <source>
        <dbReference type="Proteomes" id="UP000479190"/>
    </source>
</evidence>
<gene>
    <name evidence="1" type="ORF">TBRA_LOCUS16696</name>
</gene>
<dbReference type="AlphaFoldDB" id="A0A6H5J4M6"/>
<name>A0A6H5J4M6_9HYME</name>
<organism evidence="1 2">
    <name type="scientific">Trichogramma brassicae</name>
    <dbReference type="NCBI Taxonomy" id="86971"/>
    <lineage>
        <taxon>Eukaryota</taxon>
        <taxon>Metazoa</taxon>
        <taxon>Ecdysozoa</taxon>
        <taxon>Arthropoda</taxon>
        <taxon>Hexapoda</taxon>
        <taxon>Insecta</taxon>
        <taxon>Pterygota</taxon>
        <taxon>Neoptera</taxon>
        <taxon>Endopterygota</taxon>
        <taxon>Hymenoptera</taxon>
        <taxon>Apocrita</taxon>
        <taxon>Proctotrupomorpha</taxon>
        <taxon>Chalcidoidea</taxon>
        <taxon>Trichogrammatidae</taxon>
        <taxon>Trichogramma</taxon>
    </lineage>
</organism>
<protein>
    <submittedName>
        <fullName evidence="1">Uncharacterized protein</fullName>
    </submittedName>
</protein>
<dbReference type="Proteomes" id="UP000479190">
    <property type="component" value="Unassembled WGS sequence"/>
</dbReference>
<accession>A0A6H5J4M6</accession>